<sequence length="45" mass="5178">MVEAMSTTGYAYAKSRKEDSDRLDLNPKIDKGDRFIPQRSVRSPF</sequence>
<evidence type="ECO:0000313" key="3">
    <source>
        <dbReference type="Proteomes" id="UP000622533"/>
    </source>
</evidence>
<feature type="compositionally biased region" description="Basic and acidic residues" evidence="1">
    <location>
        <begin position="15"/>
        <end position="36"/>
    </location>
</feature>
<name>A0A8J6ZJ50_DESMC</name>
<dbReference type="AlphaFoldDB" id="A0A8J6ZJ50"/>
<feature type="region of interest" description="Disordered" evidence="1">
    <location>
        <begin position="1"/>
        <end position="45"/>
    </location>
</feature>
<protein>
    <submittedName>
        <fullName evidence="2">Uncharacterized protein</fullName>
    </submittedName>
</protein>
<gene>
    <name evidence="2" type="ORF">IQ276_06395</name>
</gene>
<reference evidence="2" key="1">
    <citation type="submission" date="2020-10" db="EMBL/GenBank/DDBJ databases">
        <authorList>
            <person name="Castelo-Branco R."/>
            <person name="Eusebio N."/>
            <person name="Adriana R."/>
            <person name="Vieira A."/>
            <person name="Brugerolle De Fraissinette N."/>
            <person name="Rezende De Castro R."/>
            <person name="Schneider M.P."/>
            <person name="Vasconcelos V."/>
            <person name="Leao P.N."/>
        </authorList>
    </citation>
    <scope>NUCLEOTIDE SEQUENCE</scope>
    <source>
        <strain evidence="2">LEGE 12446</strain>
    </source>
</reference>
<organism evidence="2 3">
    <name type="scientific">Desmonostoc muscorum LEGE 12446</name>
    <dbReference type="NCBI Taxonomy" id="1828758"/>
    <lineage>
        <taxon>Bacteria</taxon>
        <taxon>Bacillati</taxon>
        <taxon>Cyanobacteriota</taxon>
        <taxon>Cyanophyceae</taxon>
        <taxon>Nostocales</taxon>
        <taxon>Nostocaceae</taxon>
        <taxon>Desmonostoc</taxon>
    </lineage>
</organism>
<evidence type="ECO:0000313" key="2">
    <source>
        <dbReference type="EMBL" id="MBE9022074.1"/>
    </source>
</evidence>
<comment type="caution">
    <text evidence="2">The sequence shown here is derived from an EMBL/GenBank/DDBJ whole genome shotgun (WGS) entry which is preliminary data.</text>
</comment>
<evidence type="ECO:0000256" key="1">
    <source>
        <dbReference type="SAM" id="MobiDB-lite"/>
    </source>
</evidence>
<proteinExistence type="predicted"/>
<dbReference type="Proteomes" id="UP000622533">
    <property type="component" value="Unassembled WGS sequence"/>
</dbReference>
<accession>A0A8J6ZJ50</accession>
<keyword evidence="3" id="KW-1185">Reference proteome</keyword>
<dbReference type="EMBL" id="JADEXS010000057">
    <property type="protein sequence ID" value="MBE9022074.1"/>
    <property type="molecule type" value="Genomic_DNA"/>
</dbReference>